<comment type="caution">
    <text evidence="1">The sequence shown here is derived from an EMBL/GenBank/DDBJ whole genome shotgun (WGS) entry which is preliminary data.</text>
</comment>
<keyword evidence="2" id="KW-1185">Reference proteome</keyword>
<gene>
    <name evidence="1" type="ORF">FRX31_009425</name>
</gene>
<proteinExistence type="predicted"/>
<dbReference type="AlphaFoldDB" id="A0A7J6WWQ6"/>
<dbReference type="Proteomes" id="UP000554482">
    <property type="component" value="Unassembled WGS sequence"/>
</dbReference>
<accession>A0A7J6WWQ6</accession>
<dbReference type="EMBL" id="JABWDY010010023">
    <property type="protein sequence ID" value="KAF5200990.1"/>
    <property type="molecule type" value="Genomic_DNA"/>
</dbReference>
<protein>
    <submittedName>
        <fullName evidence="1">Uncharacterized protein</fullName>
    </submittedName>
</protein>
<reference evidence="1 2" key="1">
    <citation type="submission" date="2020-06" db="EMBL/GenBank/DDBJ databases">
        <title>Transcriptomic and genomic resources for Thalictrum thalictroides and T. hernandezii: Facilitating candidate gene discovery in an emerging model plant lineage.</title>
        <authorList>
            <person name="Arias T."/>
            <person name="Riano-Pachon D.M."/>
            <person name="Di Stilio V.S."/>
        </authorList>
    </citation>
    <scope>NUCLEOTIDE SEQUENCE [LARGE SCALE GENOMIC DNA]</scope>
    <source>
        <strain evidence="2">cv. WT478/WT964</strain>
        <tissue evidence="1">Leaves</tissue>
    </source>
</reference>
<evidence type="ECO:0000313" key="1">
    <source>
        <dbReference type="EMBL" id="KAF5200990.1"/>
    </source>
</evidence>
<name>A0A7J6WWQ6_THATH</name>
<sequence length="131" mass="14581">MSVLYIRQWHSLVRSSMASVSFPEHSCVPALHCPYGTPSLVFAAEESLLSMNHDCVMFLETLYSLLGIRPNAEFGKSQFLLVPNNLGLPLIPLLFLFPQQYGSYVVVVPSSNADSWTLGPWCRLSDMIICA</sequence>
<evidence type="ECO:0000313" key="2">
    <source>
        <dbReference type="Proteomes" id="UP000554482"/>
    </source>
</evidence>
<organism evidence="1 2">
    <name type="scientific">Thalictrum thalictroides</name>
    <name type="common">Rue-anemone</name>
    <name type="synonym">Anemone thalictroides</name>
    <dbReference type="NCBI Taxonomy" id="46969"/>
    <lineage>
        <taxon>Eukaryota</taxon>
        <taxon>Viridiplantae</taxon>
        <taxon>Streptophyta</taxon>
        <taxon>Embryophyta</taxon>
        <taxon>Tracheophyta</taxon>
        <taxon>Spermatophyta</taxon>
        <taxon>Magnoliopsida</taxon>
        <taxon>Ranunculales</taxon>
        <taxon>Ranunculaceae</taxon>
        <taxon>Thalictroideae</taxon>
        <taxon>Thalictrum</taxon>
    </lineage>
</organism>